<dbReference type="Gene3D" id="2.40.40.10">
    <property type="entry name" value="RlpA-like domain"/>
    <property type="match status" value="1"/>
</dbReference>
<evidence type="ECO:0000256" key="4">
    <source>
        <dbReference type="HAMAP-Rule" id="MF_02071"/>
    </source>
</evidence>
<dbReference type="PANTHER" id="PTHR34183:SF1">
    <property type="entry name" value="ENDOLYTIC PEPTIDOGLYCAN TRANSGLYCOSYLASE RLPA"/>
    <property type="match status" value="1"/>
</dbReference>
<dbReference type="GO" id="GO:0042834">
    <property type="term" value="F:peptidoglycan binding"/>
    <property type="evidence" value="ECO:0007669"/>
    <property type="project" value="InterPro"/>
</dbReference>
<keyword evidence="3 4" id="KW-0961">Cell wall biogenesis/degradation</keyword>
<dbReference type="CDD" id="cd22268">
    <property type="entry name" value="DPBB_RlpA-like"/>
    <property type="match status" value="1"/>
</dbReference>
<evidence type="ECO:0000256" key="6">
    <source>
        <dbReference type="SAM" id="SignalP"/>
    </source>
</evidence>
<keyword evidence="4" id="KW-0472">Membrane</keyword>
<dbReference type="Proteomes" id="UP000199409">
    <property type="component" value="Unassembled WGS sequence"/>
</dbReference>
<dbReference type="InterPro" id="IPR007730">
    <property type="entry name" value="SPOR-like_dom"/>
</dbReference>
<reference evidence="8 9" key="1">
    <citation type="submission" date="2016-10" db="EMBL/GenBank/DDBJ databases">
        <authorList>
            <person name="de Groot N.N."/>
        </authorList>
    </citation>
    <scope>NUCLEOTIDE SEQUENCE [LARGE SCALE GENOMIC DNA]</scope>
    <source>
        <strain evidence="8 9">DSM 7343</strain>
    </source>
</reference>
<dbReference type="NCBIfam" id="TIGR00413">
    <property type="entry name" value="rlpA"/>
    <property type="match status" value="1"/>
</dbReference>
<dbReference type="InterPro" id="IPR034718">
    <property type="entry name" value="RlpA"/>
</dbReference>
<comment type="function">
    <text evidence="4">Lytic transglycosylase with a strong preference for naked glycan strands that lack stem peptides.</text>
</comment>
<dbReference type="InterPro" id="IPR012997">
    <property type="entry name" value="RplA"/>
</dbReference>
<feature type="chain" id="PRO_5011803929" description="Probable endolytic peptidoglycan transglycosylase RlpA" evidence="6">
    <location>
        <begin position="25"/>
        <end position="251"/>
    </location>
</feature>
<dbReference type="STRING" id="37625.SAMN05660420_01108"/>
<dbReference type="PROSITE" id="PS51724">
    <property type="entry name" value="SPOR"/>
    <property type="match status" value="1"/>
</dbReference>
<dbReference type="PROSITE" id="PS51257">
    <property type="entry name" value="PROKAR_LIPOPROTEIN"/>
    <property type="match status" value="1"/>
</dbReference>
<dbReference type="OrthoDB" id="9779128at2"/>
<dbReference type="Pfam" id="PF03330">
    <property type="entry name" value="DPBB_1"/>
    <property type="match status" value="1"/>
</dbReference>
<keyword evidence="1 6" id="KW-0732">Signal</keyword>
<dbReference type="EC" id="4.2.2.-" evidence="4"/>
<evidence type="ECO:0000256" key="2">
    <source>
        <dbReference type="ARBA" id="ARBA00023239"/>
    </source>
</evidence>
<evidence type="ECO:0000313" key="8">
    <source>
        <dbReference type="EMBL" id="SEA07053.1"/>
    </source>
</evidence>
<dbReference type="GO" id="GO:0071555">
    <property type="term" value="P:cell wall organization"/>
    <property type="evidence" value="ECO:0007669"/>
    <property type="project" value="UniProtKB-KW"/>
</dbReference>
<comment type="subcellular location">
    <subcellularLocation>
        <location evidence="4">Cell membrane</location>
        <topology evidence="4">Lipid-anchor</topology>
    </subcellularLocation>
</comment>
<evidence type="ECO:0000259" key="7">
    <source>
        <dbReference type="PROSITE" id="PS51724"/>
    </source>
</evidence>
<dbReference type="HAMAP" id="MF_02071">
    <property type="entry name" value="RlpA"/>
    <property type="match status" value="1"/>
</dbReference>
<organism evidence="8 9">
    <name type="scientific">Desulfuromusa kysingii</name>
    <dbReference type="NCBI Taxonomy" id="37625"/>
    <lineage>
        <taxon>Bacteria</taxon>
        <taxon>Pseudomonadati</taxon>
        <taxon>Thermodesulfobacteriota</taxon>
        <taxon>Desulfuromonadia</taxon>
        <taxon>Desulfuromonadales</taxon>
        <taxon>Geopsychrobacteraceae</taxon>
        <taxon>Desulfuromusa</taxon>
    </lineage>
</organism>
<evidence type="ECO:0000313" key="9">
    <source>
        <dbReference type="Proteomes" id="UP000199409"/>
    </source>
</evidence>
<evidence type="ECO:0000256" key="3">
    <source>
        <dbReference type="ARBA" id="ARBA00023316"/>
    </source>
</evidence>
<evidence type="ECO:0000256" key="1">
    <source>
        <dbReference type="ARBA" id="ARBA00022729"/>
    </source>
</evidence>
<dbReference type="SUPFAM" id="SSF110997">
    <property type="entry name" value="Sporulation related repeat"/>
    <property type="match status" value="1"/>
</dbReference>
<proteinExistence type="inferred from homology"/>
<dbReference type="AlphaFoldDB" id="A0A1H3Y645"/>
<dbReference type="GO" id="GO:0000270">
    <property type="term" value="P:peptidoglycan metabolic process"/>
    <property type="evidence" value="ECO:0007669"/>
    <property type="project" value="UniProtKB-UniRule"/>
</dbReference>
<name>A0A1H3Y645_9BACT</name>
<keyword evidence="4" id="KW-1003">Cell membrane</keyword>
<accession>A0A1H3Y645</accession>
<keyword evidence="2 4" id="KW-0456">Lyase</keyword>
<keyword evidence="9" id="KW-1185">Reference proteome</keyword>
<dbReference type="Pfam" id="PF05036">
    <property type="entry name" value="SPOR"/>
    <property type="match status" value="1"/>
</dbReference>
<evidence type="ECO:0000256" key="5">
    <source>
        <dbReference type="RuleBase" id="RU003495"/>
    </source>
</evidence>
<dbReference type="RefSeq" id="WP_092345572.1">
    <property type="nucleotide sequence ID" value="NZ_FNQN01000003.1"/>
</dbReference>
<dbReference type="InterPro" id="IPR036908">
    <property type="entry name" value="RlpA-like_sf"/>
</dbReference>
<dbReference type="PANTHER" id="PTHR34183">
    <property type="entry name" value="ENDOLYTIC PEPTIDOGLYCAN TRANSGLYCOSYLASE RLPA"/>
    <property type="match status" value="1"/>
</dbReference>
<dbReference type="EMBL" id="FNQN01000003">
    <property type="protein sequence ID" value="SEA07053.1"/>
    <property type="molecule type" value="Genomic_DNA"/>
</dbReference>
<comment type="similarity">
    <text evidence="4 5">Belongs to the RlpA family.</text>
</comment>
<keyword evidence="4 8" id="KW-0449">Lipoprotein</keyword>
<protein>
    <recommendedName>
        <fullName evidence="4">Probable endolytic peptidoglycan transglycosylase RlpA</fullName>
        <ecNumber evidence="4">4.2.2.-</ecNumber>
    </recommendedName>
</protein>
<dbReference type="Gene3D" id="3.30.70.1070">
    <property type="entry name" value="Sporulation related repeat"/>
    <property type="match status" value="1"/>
</dbReference>
<feature type="signal peptide" evidence="6">
    <location>
        <begin position="1"/>
        <end position="24"/>
    </location>
</feature>
<feature type="domain" description="SPOR" evidence="7">
    <location>
        <begin position="171"/>
        <end position="250"/>
    </location>
</feature>
<keyword evidence="4" id="KW-0564">Palmitate</keyword>
<dbReference type="GO" id="GO:0008932">
    <property type="term" value="F:lytic endotransglycosylase activity"/>
    <property type="evidence" value="ECO:0007669"/>
    <property type="project" value="UniProtKB-UniRule"/>
</dbReference>
<dbReference type="SUPFAM" id="SSF50685">
    <property type="entry name" value="Barwin-like endoglucanases"/>
    <property type="match status" value="1"/>
</dbReference>
<dbReference type="InterPro" id="IPR036680">
    <property type="entry name" value="SPOR-like_sf"/>
</dbReference>
<dbReference type="GO" id="GO:0005886">
    <property type="term" value="C:plasma membrane"/>
    <property type="evidence" value="ECO:0007669"/>
    <property type="project" value="UniProtKB-SubCell"/>
</dbReference>
<sequence length="251" mass="27720">MRRFLLPSFSLLLLLFLSSCSGHTTRVIETPETRELEGWQKPYEVDGQRYQPLRDHQGFQQRGIASWYGRKFHGRKTSNGEVYDMYAVSAAHKTLPMGVYVKVTHLGNGRHVIVRINDRGPFVAGRIIDLSYGAAKQLGIVESGTAQVQLQALGYRSIDASKTTTFSSPGNYDSGSFAVQIAAFSTSSNAYNLVGKVDRQYGQATVSAGIRNGQKMYRVRVGNFTSLEQAEQAAKNLARGGFSDSYVVAFE</sequence>
<gene>
    <name evidence="4" type="primary">rlpA</name>
    <name evidence="8" type="ORF">SAMN05660420_01108</name>
</gene>
<dbReference type="InterPro" id="IPR009009">
    <property type="entry name" value="RlpA-like_DPBB"/>
</dbReference>